<feature type="signal peptide" evidence="2">
    <location>
        <begin position="1"/>
        <end position="27"/>
    </location>
</feature>
<protein>
    <submittedName>
        <fullName evidence="4">YHS domain-containing (Seleno)protein</fullName>
    </submittedName>
</protein>
<evidence type="ECO:0000259" key="3">
    <source>
        <dbReference type="Pfam" id="PF04945"/>
    </source>
</evidence>
<feature type="region of interest" description="Disordered" evidence="1">
    <location>
        <begin position="25"/>
        <end position="53"/>
    </location>
</feature>
<dbReference type="Pfam" id="PF04945">
    <property type="entry name" value="YHS"/>
    <property type="match status" value="1"/>
</dbReference>
<gene>
    <name evidence="4" type="ORF">ACFVKH_08755</name>
</gene>
<dbReference type="EMBL" id="JBHZOL010000064">
    <property type="protein sequence ID" value="MFE4106362.1"/>
    <property type="molecule type" value="Genomic_DNA"/>
</dbReference>
<feature type="domain" description="YHS" evidence="3">
    <location>
        <begin position="82"/>
        <end position="128"/>
    </location>
</feature>
<keyword evidence="5" id="KW-1185">Reference proteome</keyword>
<sequence>MRHPNWKTAITTLLLGMSLLASCSQTASTPPASDEPAASVTAPPSESVADETATETVSSEAAAGEPEIFAENNIAIKGTDPVAYFTQGEAVPGSADYTYDWQGATWQFASAEHRDLFAANPEQYAPQYGGYCAWAVSQGYTAPIDPQAWKIVEGRLYLNYDKRVQQRWSRDIPGNIAKADQNWPAVLSQ</sequence>
<evidence type="ECO:0000256" key="2">
    <source>
        <dbReference type="SAM" id="SignalP"/>
    </source>
</evidence>
<comment type="caution">
    <text evidence="4">The sequence shown here is derived from an EMBL/GenBank/DDBJ whole genome shotgun (WGS) entry which is preliminary data.</text>
</comment>
<reference evidence="4 5" key="1">
    <citation type="submission" date="2024-10" db="EMBL/GenBank/DDBJ databases">
        <authorList>
            <person name="Ratan Roy A."/>
            <person name="Morales Sandoval P.H."/>
            <person name="De Los Santos Villalobos S."/>
            <person name="Chakraborty S."/>
            <person name="Mukherjee J."/>
        </authorList>
    </citation>
    <scope>NUCLEOTIDE SEQUENCE [LARGE SCALE GENOMIC DNA]</scope>
    <source>
        <strain evidence="4 5">S1</strain>
    </source>
</reference>
<proteinExistence type="predicted"/>
<feature type="chain" id="PRO_5046598380" evidence="2">
    <location>
        <begin position="28"/>
        <end position="189"/>
    </location>
</feature>
<name>A0ABW6IER1_9CYAN</name>
<dbReference type="InterPro" id="IPR007029">
    <property type="entry name" value="YHS_dom"/>
</dbReference>
<evidence type="ECO:0000313" key="4">
    <source>
        <dbReference type="EMBL" id="MFE4106362.1"/>
    </source>
</evidence>
<accession>A0ABW6IER1</accession>
<dbReference type="RefSeq" id="WP_377964044.1">
    <property type="nucleotide sequence ID" value="NZ_JBHZOL010000064.1"/>
</dbReference>
<evidence type="ECO:0000313" key="5">
    <source>
        <dbReference type="Proteomes" id="UP001600165"/>
    </source>
</evidence>
<keyword evidence="2" id="KW-0732">Signal</keyword>
<dbReference type="PROSITE" id="PS51257">
    <property type="entry name" value="PROKAR_LIPOPROTEIN"/>
    <property type="match status" value="1"/>
</dbReference>
<dbReference type="Proteomes" id="UP001600165">
    <property type="component" value="Unassembled WGS sequence"/>
</dbReference>
<dbReference type="NCBIfam" id="NF041384">
    <property type="entry name" value="YHS_seleno_dom"/>
    <property type="match status" value="1"/>
</dbReference>
<organism evidence="4 5">
    <name type="scientific">Almyronema epifaneia S1</name>
    <dbReference type="NCBI Taxonomy" id="2991925"/>
    <lineage>
        <taxon>Bacteria</taxon>
        <taxon>Bacillati</taxon>
        <taxon>Cyanobacteriota</taxon>
        <taxon>Cyanophyceae</taxon>
        <taxon>Nodosilineales</taxon>
        <taxon>Nodosilineaceae</taxon>
        <taxon>Almyronema</taxon>
        <taxon>Almyronema epifaneia</taxon>
    </lineage>
</organism>
<evidence type="ECO:0000256" key="1">
    <source>
        <dbReference type="SAM" id="MobiDB-lite"/>
    </source>
</evidence>